<sequence length="339" mass="38177">MDSESAHMVATSKVPMLKPENGNTAPKTTVVEGVKKVIPPINTKEKAQKRLEVKARSTLMMGIPNEHQLKFNSIKDAKLLREAIEKSSETLNQTFDKLQKLVIQLEILGETLSQEDVNQKLLRSLSPEWNTHAVVWRNKPELETMSMDDLYNNLKVYELEVKGTSSSNTSTQNMDFMSSNDSSSTNVAVNTAHGVSTISTQVSVANSTNVDNLSDAVICAFFSTQPNNPQLANEDLQQLYLDDLEEMDLRWQMAMLTMRARRFLKNTGRRITVNGNESISFDKSKVECYNFHKRGYISKECRASRNQDNKNRERTRRIVPVETTTSNALVSCDGLGGYD</sequence>
<evidence type="ECO:0000313" key="1">
    <source>
        <dbReference type="EMBL" id="GJT48390.1"/>
    </source>
</evidence>
<proteinExistence type="predicted"/>
<gene>
    <name evidence="1" type="ORF">Tco_0974547</name>
</gene>
<dbReference type="EMBL" id="BQNB010016150">
    <property type="protein sequence ID" value="GJT48390.1"/>
    <property type="molecule type" value="Genomic_DNA"/>
</dbReference>
<keyword evidence="2" id="KW-1185">Reference proteome</keyword>
<protein>
    <submittedName>
        <fullName evidence="1">Uncharacterized protein</fullName>
    </submittedName>
</protein>
<organism evidence="1 2">
    <name type="scientific">Tanacetum coccineum</name>
    <dbReference type="NCBI Taxonomy" id="301880"/>
    <lineage>
        <taxon>Eukaryota</taxon>
        <taxon>Viridiplantae</taxon>
        <taxon>Streptophyta</taxon>
        <taxon>Embryophyta</taxon>
        <taxon>Tracheophyta</taxon>
        <taxon>Spermatophyta</taxon>
        <taxon>Magnoliopsida</taxon>
        <taxon>eudicotyledons</taxon>
        <taxon>Gunneridae</taxon>
        <taxon>Pentapetalae</taxon>
        <taxon>asterids</taxon>
        <taxon>campanulids</taxon>
        <taxon>Asterales</taxon>
        <taxon>Asteraceae</taxon>
        <taxon>Asteroideae</taxon>
        <taxon>Anthemideae</taxon>
        <taxon>Anthemidinae</taxon>
        <taxon>Tanacetum</taxon>
    </lineage>
</organism>
<evidence type="ECO:0000313" key="2">
    <source>
        <dbReference type="Proteomes" id="UP001151760"/>
    </source>
</evidence>
<accession>A0ABQ5EBX2</accession>
<dbReference type="Pfam" id="PF14223">
    <property type="entry name" value="Retrotran_gag_2"/>
    <property type="match status" value="1"/>
</dbReference>
<reference evidence="1" key="1">
    <citation type="journal article" date="2022" name="Int. J. Mol. Sci.">
        <title>Draft Genome of Tanacetum Coccineum: Genomic Comparison of Closely Related Tanacetum-Family Plants.</title>
        <authorList>
            <person name="Yamashiro T."/>
            <person name="Shiraishi A."/>
            <person name="Nakayama K."/>
            <person name="Satake H."/>
        </authorList>
    </citation>
    <scope>NUCLEOTIDE SEQUENCE</scope>
</reference>
<dbReference type="Proteomes" id="UP001151760">
    <property type="component" value="Unassembled WGS sequence"/>
</dbReference>
<comment type="caution">
    <text evidence="1">The sequence shown here is derived from an EMBL/GenBank/DDBJ whole genome shotgun (WGS) entry which is preliminary data.</text>
</comment>
<name>A0ABQ5EBX2_9ASTR</name>
<reference evidence="1" key="2">
    <citation type="submission" date="2022-01" db="EMBL/GenBank/DDBJ databases">
        <authorList>
            <person name="Yamashiro T."/>
            <person name="Shiraishi A."/>
            <person name="Satake H."/>
            <person name="Nakayama K."/>
        </authorList>
    </citation>
    <scope>NUCLEOTIDE SEQUENCE</scope>
</reference>